<evidence type="ECO:0000313" key="3">
    <source>
        <dbReference type="Proteomes" id="UP000516370"/>
    </source>
</evidence>
<dbReference type="PROSITE" id="PS51257">
    <property type="entry name" value="PROKAR_LIPOPROTEIN"/>
    <property type="match status" value="1"/>
</dbReference>
<evidence type="ECO:0008006" key="4">
    <source>
        <dbReference type="Google" id="ProtNLM"/>
    </source>
</evidence>
<feature type="chain" id="PRO_5029009751" description="Type VI secretion system lipoprotein TssJ" evidence="1">
    <location>
        <begin position="23"/>
        <end position="170"/>
    </location>
</feature>
<dbReference type="Proteomes" id="UP000516370">
    <property type="component" value="Chromosome"/>
</dbReference>
<sequence>MKIAFYGVFWLSILFLSGCETAASIGNSLDKGMAKVVPFYHFDKTLLESVYIQSSVDSNNNVPVALDIVFVFNDKAAEVLSALSGPDWFINKKRLLLRYQKKLVVSEQEVVPYTAEYVLILPKNYFNAVSVYLFANYLDQDGQYQADLTQYKVLKITLNRQNYLLEEHKP</sequence>
<gene>
    <name evidence="2" type="ORF">IBG28_09255</name>
</gene>
<dbReference type="KEGG" id="mard:IBG28_09255"/>
<evidence type="ECO:0000256" key="1">
    <source>
        <dbReference type="SAM" id="SignalP"/>
    </source>
</evidence>
<dbReference type="AlphaFoldDB" id="A0A7H1JB93"/>
<reference evidence="2 3" key="1">
    <citation type="submission" date="2020-09" db="EMBL/GenBank/DDBJ databases">
        <title>Complete genome sequence of an Arctic sea ice bacterium Marinomonas arctica BSI20414.</title>
        <authorList>
            <person name="Liao L."/>
            <person name="Chen B."/>
        </authorList>
    </citation>
    <scope>NUCLEOTIDE SEQUENCE [LARGE SCALE GENOMIC DNA]</scope>
    <source>
        <strain evidence="2 3">BSI20414</strain>
    </source>
</reference>
<evidence type="ECO:0000313" key="2">
    <source>
        <dbReference type="EMBL" id="QNT07759.1"/>
    </source>
</evidence>
<dbReference type="EMBL" id="CP061081">
    <property type="protein sequence ID" value="QNT07759.1"/>
    <property type="molecule type" value="Genomic_DNA"/>
</dbReference>
<proteinExistence type="predicted"/>
<organism evidence="2 3">
    <name type="scientific">Marinomonas arctica</name>
    <dbReference type="NCBI Taxonomy" id="383750"/>
    <lineage>
        <taxon>Bacteria</taxon>
        <taxon>Pseudomonadati</taxon>
        <taxon>Pseudomonadota</taxon>
        <taxon>Gammaproteobacteria</taxon>
        <taxon>Oceanospirillales</taxon>
        <taxon>Oceanospirillaceae</taxon>
        <taxon>Marinomonas</taxon>
    </lineage>
</organism>
<protein>
    <recommendedName>
        <fullName evidence="4">Type VI secretion system lipoprotein TssJ</fullName>
    </recommendedName>
</protein>
<accession>A0A7H1JB93</accession>
<dbReference type="RefSeq" id="WP_162623509.1">
    <property type="nucleotide sequence ID" value="NZ_BMLJ01000006.1"/>
</dbReference>
<keyword evidence="3" id="KW-1185">Reference proteome</keyword>
<keyword evidence="1" id="KW-0732">Signal</keyword>
<name>A0A7H1JB93_9GAMM</name>
<feature type="signal peptide" evidence="1">
    <location>
        <begin position="1"/>
        <end position="22"/>
    </location>
</feature>